<comment type="subcellular location">
    <subcellularLocation>
        <location evidence="1">Cell membrane</location>
        <topology evidence="1">Multi-pass membrane protein</topology>
    </subcellularLocation>
</comment>
<dbReference type="NCBIfam" id="NF005929">
    <property type="entry name" value="PRK07946.1"/>
    <property type="match status" value="1"/>
</dbReference>
<dbReference type="InterPro" id="IPR050601">
    <property type="entry name" value="CPA3_antiporter_subunitC"/>
</dbReference>
<feature type="region of interest" description="Disordered" evidence="7">
    <location>
        <begin position="117"/>
        <end position="187"/>
    </location>
</feature>
<dbReference type="PANTHER" id="PTHR34583">
    <property type="entry name" value="ANTIPORTER SUBUNIT MNHC2-RELATED"/>
    <property type="match status" value="1"/>
</dbReference>
<protein>
    <submittedName>
        <fullName evidence="9">Multisubunit sodium/proton antiporter MrpC subunit</fullName>
    </submittedName>
</protein>
<keyword evidence="10" id="KW-1185">Reference proteome</keyword>
<evidence type="ECO:0000256" key="6">
    <source>
        <dbReference type="ARBA" id="ARBA00023136"/>
    </source>
</evidence>
<dbReference type="PANTHER" id="PTHR34583:SF2">
    <property type="entry name" value="ANTIPORTER SUBUNIT MNHC2-RELATED"/>
    <property type="match status" value="1"/>
</dbReference>
<evidence type="ECO:0000256" key="3">
    <source>
        <dbReference type="ARBA" id="ARBA00022475"/>
    </source>
</evidence>
<feature type="compositionally biased region" description="Low complexity" evidence="7">
    <location>
        <begin position="123"/>
        <end position="146"/>
    </location>
</feature>
<organism evidence="9 10">
    <name type="scientific">Pseudonocardia sediminis</name>
    <dbReference type="NCBI Taxonomy" id="1397368"/>
    <lineage>
        <taxon>Bacteria</taxon>
        <taxon>Bacillati</taxon>
        <taxon>Actinomycetota</taxon>
        <taxon>Actinomycetes</taxon>
        <taxon>Pseudonocardiales</taxon>
        <taxon>Pseudonocardiaceae</taxon>
        <taxon>Pseudonocardia</taxon>
    </lineage>
</organism>
<gene>
    <name evidence="9" type="ORF">EV383_1504</name>
</gene>
<accession>A0A4Q7UUZ8</accession>
<evidence type="ECO:0000313" key="9">
    <source>
        <dbReference type="EMBL" id="RZT84651.1"/>
    </source>
</evidence>
<evidence type="ECO:0000313" key="10">
    <source>
        <dbReference type="Proteomes" id="UP000291591"/>
    </source>
</evidence>
<feature type="transmembrane region" description="Helical" evidence="8">
    <location>
        <begin position="31"/>
        <end position="50"/>
    </location>
</feature>
<sequence>MSSINLAMALVLAVLYSVGFFLLLQRSLMRILIGIVVLGHGANLLLQLAGGPPGRAPVLGVAAPEEFTDPLPQALALTAIVITFALTTYLLALGYRSWVLTGHDEVQDDIEDRRIALRDRPDGSMGEDAAGGDSDADGDPGSAAASDEPDDAEPDTPASVGAGPVPGPRPDPANSRDVDGRPGGTTR</sequence>
<dbReference type="Gene3D" id="1.10.287.3510">
    <property type="match status" value="1"/>
</dbReference>
<evidence type="ECO:0000256" key="7">
    <source>
        <dbReference type="SAM" id="MobiDB-lite"/>
    </source>
</evidence>
<dbReference type="GO" id="GO:0005886">
    <property type="term" value="C:plasma membrane"/>
    <property type="evidence" value="ECO:0007669"/>
    <property type="project" value="UniProtKB-SubCell"/>
</dbReference>
<evidence type="ECO:0000256" key="1">
    <source>
        <dbReference type="ARBA" id="ARBA00004651"/>
    </source>
</evidence>
<dbReference type="EMBL" id="SHKL01000001">
    <property type="protein sequence ID" value="RZT84651.1"/>
    <property type="molecule type" value="Genomic_DNA"/>
</dbReference>
<reference evidence="9 10" key="1">
    <citation type="submission" date="2019-02" db="EMBL/GenBank/DDBJ databases">
        <title>Sequencing the genomes of 1000 actinobacteria strains.</title>
        <authorList>
            <person name="Klenk H.-P."/>
        </authorList>
    </citation>
    <scope>NUCLEOTIDE SEQUENCE [LARGE SCALE GENOMIC DNA]</scope>
    <source>
        <strain evidence="9 10">DSM 45779</strain>
    </source>
</reference>
<keyword evidence="3" id="KW-1003">Cell membrane</keyword>
<dbReference type="AlphaFoldDB" id="A0A4Q7UUZ8"/>
<dbReference type="InterPro" id="IPR039428">
    <property type="entry name" value="NUOK/Mnh_C1-like"/>
</dbReference>
<proteinExistence type="inferred from homology"/>
<dbReference type="Pfam" id="PF00420">
    <property type="entry name" value="Oxidored_q2"/>
    <property type="match status" value="1"/>
</dbReference>
<evidence type="ECO:0000256" key="2">
    <source>
        <dbReference type="ARBA" id="ARBA00010388"/>
    </source>
</evidence>
<keyword evidence="4 8" id="KW-0812">Transmembrane</keyword>
<comment type="similarity">
    <text evidence="2">Belongs to the CPA3 antiporters (TC 2.A.63) subunit C family.</text>
</comment>
<comment type="caution">
    <text evidence="9">The sequence shown here is derived from an EMBL/GenBank/DDBJ whole genome shotgun (WGS) entry which is preliminary data.</text>
</comment>
<evidence type="ECO:0000256" key="4">
    <source>
        <dbReference type="ARBA" id="ARBA00022692"/>
    </source>
</evidence>
<feature type="transmembrane region" description="Helical" evidence="8">
    <location>
        <begin position="70"/>
        <end position="92"/>
    </location>
</feature>
<evidence type="ECO:0000256" key="8">
    <source>
        <dbReference type="SAM" id="Phobius"/>
    </source>
</evidence>
<feature type="transmembrane region" description="Helical" evidence="8">
    <location>
        <begin position="6"/>
        <end position="24"/>
    </location>
</feature>
<evidence type="ECO:0000256" key="5">
    <source>
        <dbReference type="ARBA" id="ARBA00022989"/>
    </source>
</evidence>
<keyword evidence="5 8" id="KW-1133">Transmembrane helix</keyword>
<keyword evidence="6 8" id="KW-0472">Membrane</keyword>
<name>A0A4Q7UUZ8_PSEST</name>
<dbReference type="Proteomes" id="UP000291591">
    <property type="component" value="Unassembled WGS sequence"/>
</dbReference>